<dbReference type="EMBL" id="LIHL02000004">
    <property type="protein sequence ID" value="KAF5473100.1"/>
    <property type="molecule type" value="Genomic_DNA"/>
</dbReference>
<name>A0A833XZT2_JUGRE</name>
<reference evidence="1" key="2">
    <citation type="submission" date="2020-03" db="EMBL/GenBank/DDBJ databases">
        <title>Walnut 2.0.</title>
        <authorList>
            <person name="Marrano A."/>
            <person name="Britton M."/>
            <person name="Zimin A.V."/>
            <person name="Zaini P.A."/>
            <person name="Workman R."/>
            <person name="Puiu D."/>
            <person name="Bianco L."/>
            <person name="Allen B.J."/>
            <person name="Troggio M."/>
            <person name="Leslie C.A."/>
            <person name="Timp W."/>
            <person name="Dendekar A."/>
            <person name="Salzberg S.L."/>
            <person name="Neale D.B."/>
        </authorList>
    </citation>
    <scope>NUCLEOTIDE SEQUENCE</scope>
    <source>
        <tissue evidence="1">Leaves</tissue>
    </source>
</reference>
<feature type="non-terminal residue" evidence="1">
    <location>
        <position position="110"/>
    </location>
</feature>
<reference evidence="1" key="1">
    <citation type="submission" date="2015-10" db="EMBL/GenBank/DDBJ databases">
        <authorList>
            <person name="Martinez-Garcia P.J."/>
            <person name="Crepeau M.W."/>
            <person name="Puiu D."/>
            <person name="Gonzalez-Ibeas D."/>
            <person name="Whalen J."/>
            <person name="Stevens K."/>
            <person name="Paul R."/>
            <person name="Butterfield T."/>
            <person name="Britton M."/>
            <person name="Reagan R."/>
            <person name="Chakraborty S."/>
            <person name="Walawage S.L."/>
            <person name="Vasquez-Gross H.A."/>
            <person name="Cardeno C."/>
            <person name="Famula R."/>
            <person name="Pratt K."/>
            <person name="Kuruganti S."/>
            <person name="Aradhya M.K."/>
            <person name="Leslie C.A."/>
            <person name="Dandekar A.M."/>
            <person name="Salzberg S.L."/>
            <person name="Wegrzyn J.L."/>
            <person name="Langley C.H."/>
            <person name="Neale D.B."/>
        </authorList>
    </citation>
    <scope>NUCLEOTIDE SEQUENCE</scope>
    <source>
        <tissue evidence="1">Leaves</tissue>
    </source>
</reference>
<dbReference type="Gramene" id="Jr04_17110_p2">
    <property type="protein sequence ID" value="cds.Jr04_17110_p2"/>
    <property type="gene ID" value="Jr04_17110"/>
</dbReference>
<organism evidence="1 2">
    <name type="scientific">Juglans regia</name>
    <name type="common">English walnut</name>
    <dbReference type="NCBI Taxonomy" id="51240"/>
    <lineage>
        <taxon>Eukaryota</taxon>
        <taxon>Viridiplantae</taxon>
        <taxon>Streptophyta</taxon>
        <taxon>Embryophyta</taxon>
        <taxon>Tracheophyta</taxon>
        <taxon>Spermatophyta</taxon>
        <taxon>Magnoliopsida</taxon>
        <taxon>eudicotyledons</taxon>
        <taxon>Gunneridae</taxon>
        <taxon>Pentapetalae</taxon>
        <taxon>rosids</taxon>
        <taxon>fabids</taxon>
        <taxon>Fagales</taxon>
        <taxon>Juglandaceae</taxon>
        <taxon>Juglans</taxon>
    </lineage>
</organism>
<comment type="caution">
    <text evidence="1">The sequence shown here is derived from an EMBL/GenBank/DDBJ whole genome shotgun (WGS) entry which is preliminary data.</text>
</comment>
<dbReference type="AlphaFoldDB" id="A0A833XZT2"/>
<gene>
    <name evidence="1" type="ORF">F2P56_009739</name>
</gene>
<sequence length="110" mass="12831">MKYIFFIPHWVPQSSYHLATGTHSFFISIPWVTKVQFGSLFNIDGDREVTDRFCTKFHVRNIWSIMLHPGRNFGISIFSEITTCIMIDFGLAPSYINSVQPSLMRLCFYI</sequence>
<protein>
    <submittedName>
        <fullName evidence="1">Uncharacterized protein</fullName>
    </submittedName>
</protein>
<evidence type="ECO:0000313" key="1">
    <source>
        <dbReference type="EMBL" id="KAF5473100.1"/>
    </source>
</evidence>
<proteinExistence type="predicted"/>
<dbReference type="Proteomes" id="UP000619265">
    <property type="component" value="Unassembled WGS sequence"/>
</dbReference>
<evidence type="ECO:0000313" key="2">
    <source>
        <dbReference type="Proteomes" id="UP000619265"/>
    </source>
</evidence>
<accession>A0A833XZT2</accession>